<evidence type="ECO:0000313" key="3">
    <source>
        <dbReference type="Proteomes" id="UP000223968"/>
    </source>
</evidence>
<dbReference type="STRING" id="1447875.A0A2B7YA42"/>
<feature type="compositionally biased region" description="Basic and acidic residues" evidence="1">
    <location>
        <begin position="40"/>
        <end position="49"/>
    </location>
</feature>
<feature type="region of interest" description="Disordered" evidence="1">
    <location>
        <begin position="222"/>
        <end position="248"/>
    </location>
</feature>
<keyword evidence="3" id="KW-1185">Reference proteome</keyword>
<protein>
    <submittedName>
        <fullName evidence="2">Uncharacterized protein</fullName>
    </submittedName>
</protein>
<feature type="compositionally biased region" description="Low complexity" evidence="1">
    <location>
        <begin position="50"/>
        <end position="71"/>
    </location>
</feature>
<dbReference type="EMBL" id="PDNB01000006">
    <property type="protein sequence ID" value="PGH18125.1"/>
    <property type="molecule type" value="Genomic_DNA"/>
</dbReference>
<dbReference type="Proteomes" id="UP000223968">
    <property type="component" value="Unassembled WGS sequence"/>
</dbReference>
<feature type="region of interest" description="Disordered" evidence="1">
    <location>
        <begin position="1"/>
        <end position="84"/>
    </location>
</feature>
<evidence type="ECO:0000256" key="1">
    <source>
        <dbReference type="SAM" id="MobiDB-lite"/>
    </source>
</evidence>
<proteinExistence type="predicted"/>
<sequence>MFTTFAHSSPISNPFAVSSPLSPHNAGLPINRSSTSPMSRQREHTDRSKTSTTSLSFSSPNSSPTPRPRQSYADRYATQIRNPSAKIARQHASLEKRRDMFLNKVKRDRDEGIFEARGEQIQRITHLAQQRRYEEAIAQSAPDFGPMVIEEEEGEVGDTNEVDERLLQELISQEEEYQAFIEALDRSGQIEPEQPSATSSQYDDEEDYEHIFVDLLDHDQYYAGASGHPNGGGNSNMHDGMDMDTSHG</sequence>
<organism evidence="2 3">
    <name type="scientific">Helicocarpus griseus UAMH5409</name>
    <dbReference type="NCBI Taxonomy" id="1447875"/>
    <lineage>
        <taxon>Eukaryota</taxon>
        <taxon>Fungi</taxon>
        <taxon>Dikarya</taxon>
        <taxon>Ascomycota</taxon>
        <taxon>Pezizomycotina</taxon>
        <taxon>Eurotiomycetes</taxon>
        <taxon>Eurotiomycetidae</taxon>
        <taxon>Onygenales</taxon>
        <taxon>Ajellomycetaceae</taxon>
        <taxon>Helicocarpus</taxon>
    </lineage>
</organism>
<reference evidence="2 3" key="1">
    <citation type="submission" date="2017-10" db="EMBL/GenBank/DDBJ databases">
        <title>Comparative genomics in systemic dimorphic fungi from Ajellomycetaceae.</title>
        <authorList>
            <person name="Munoz J.F."/>
            <person name="Mcewen J.G."/>
            <person name="Clay O.K."/>
            <person name="Cuomo C.A."/>
        </authorList>
    </citation>
    <scope>NUCLEOTIDE SEQUENCE [LARGE SCALE GENOMIC DNA]</scope>
    <source>
        <strain evidence="2 3">UAMH5409</strain>
    </source>
</reference>
<feature type="compositionally biased region" description="Basic and acidic residues" evidence="1">
    <location>
        <begin position="239"/>
        <end position="248"/>
    </location>
</feature>
<gene>
    <name evidence="2" type="ORF">AJ79_00753</name>
</gene>
<dbReference type="AlphaFoldDB" id="A0A2B7YA42"/>
<accession>A0A2B7YA42</accession>
<feature type="compositionally biased region" description="Polar residues" evidence="1">
    <location>
        <begin position="1"/>
        <end position="22"/>
    </location>
</feature>
<dbReference type="OrthoDB" id="5279705at2759"/>
<feature type="region of interest" description="Disordered" evidence="1">
    <location>
        <begin position="185"/>
        <end position="210"/>
    </location>
</feature>
<comment type="caution">
    <text evidence="2">The sequence shown here is derived from an EMBL/GenBank/DDBJ whole genome shotgun (WGS) entry which is preliminary data.</text>
</comment>
<evidence type="ECO:0000313" key="2">
    <source>
        <dbReference type="EMBL" id="PGH18125.1"/>
    </source>
</evidence>
<name>A0A2B7YA42_9EURO</name>